<evidence type="ECO:0000313" key="2">
    <source>
        <dbReference type="Proteomes" id="UP000006671"/>
    </source>
</evidence>
<dbReference type="SUPFAM" id="SSF81383">
    <property type="entry name" value="F-box domain"/>
    <property type="match status" value="1"/>
</dbReference>
<name>D2VNC7_NAEGR</name>
<dbReference type="InterPro" id="IPR036047">
    <property type="entry name" value="F-box-like_dom_sf"/>
</dbReference>
<dbReference type="AlphaFoldDB" id="D2VNC7"/>
<dbReference type="GeneID" id="8851460"/>
<accession>D2VNC7</accession>
<dbReference type="RefSeq" id="XP_002674378.1">
    <property type="nucleotide sequence ID" value="XM_002674332.1"/>
</dbReference>
<dbReference type="KEGG" id="ngr:NAEGRDRAFT_70449"/>
<keyword evidence="2" id="KW-1185">Reference proteome</keyword>
<proteinExistence type="predicted"/>
<evidence type="ECO:0000313" key="1">
    <source>
        <dbReference type="EMBL" id="EFC41634.1"/>
    </source>
</evidence>
<dbReference type="EMBL" id="GG738884">
    <property type="protein sequence ID" value="EFC41634.1"/>
    <property type="molecule type" value="Genomic_DNA"/>
</dbReference>
<dbReference type="VEuPathDB" id="AmoebaDB:NAEGRDRAFT_70449"/>
<dbReference type="InParanoid" id="D2VNC7"/>
<sequence>MGNSQLREPKRTAHTIVEEDLQVVLKEQNIIEPHNYSNQNYYDSDSEESSLSTCGSNYEYVDLSEFWNLPTEIQLYTMTFLPLNNFSRIIRVSKSLSKNLLEYNELFTIYYLNDFRPRAIQERKSWVSYSWRDDPPENDSALFHLPQSIDSSQYFQSLGFYGTLKIIVVEHVNERKRRRKRANMPQPM</sequence>
<protein>
    <submittedName>
        <fullName evidence="1">Predicted protein</fullName>
    </submittedName>
</protein>
<gene>
    <name evidence="1" type="ORF">NAEGRDRAFT_70449</name>
</gene>
<reference evidence="1 2" key="1">
    <citation type="journal article" date="2010" name="Cell">
        <title>The genome of Naegleria gruberi illuminates early eukaryotic versatility.</title>
        <authorList>
            <person name="Fritz-Laylin L.K."/>
            <person name="Prochnik S.E."/>
            <person name="Ginger M.L."/>
            <person name="Dacks J.B."/>
            <person name="Carpenter M.L."/>
            <person name="Field M.C."/>
            <person name="Kuo A."/>
            <person name="Paredez A."/>
            <person name="Chapman J."/>
            <person name="Pham J."/>
            <person name="Shu S."/>
            <person name="Neupane R."/>
            <person name="Cipriano M."/>
            <person name="Mancuso J."/>
            <person name="Tu H."/>
            <person name="Salamov A."/>
            <person name="Lindquist E."/>
            <person name="Shapiro H."/>
            <person name="Lucas S."/>
            <person name="Grigoriev I.V."/>
            <person name="Cande W.Z."/>
            <person name="Fulton C."/>
            <person name="Rokhsar D.S."/>
            <person name="Dawson S.C."/>
        </authorList>
    </citation>
    <scope>NUCLEOTIDE SEQUENCE [LARGE SCALE GENOMIC DNA]</scope>
    <source>
        <strain evidence="1 2">NEG-M</strain>
    </source>
</reference>
<dbReference type="Proteomes" id="UP000006671">
    <property type="component" value="Unassembled WGS sequence"/>
</dbReference>
<organism evidence="2">
    <name type="scientific">Naegleria gruberi</name>
    <name type="common">Amoeba</name>
    <dbReference type="NCBI Taxonomy" id="5762"/>
    <lineage>
        <taxon>Eukaryota</taxon>
        <taxon>Discoba</taxon>
        <taxon>Heterolobosea</taxon>
        <taxon>Tetramitia</taxon>
        <taxon>Eutetramitia</taxon>
        <taxon>Vahlkampfiidae</taxon>
        <taxon>Naegleria</taxon>
    </lineage>
</organism>